<evidence type="ECO:0000256" key="9">
    <source>
        <dbReference type="SAM" id="SignalP"/>
    </source>
</evidence>
<keyword evidence="6" id="KW-0472">Membrane</keyword>
<dbReference type="RefSeq" id="WP_040100791.1">
    <property type="nucleotide sequence ID" value="NZ_JWJD01000008.1"/>
</dbReference>
<keyword evidence="7" id="KW-0998">Cell outer membrane</keyword>
<dbReference type="InterPro" id="IPR051906">
    <property type="entry name" value="TolC-like"/>
</dbReference>
<dbReference type="PANTHER" id="PTHR30026">
    <property type="entry name" value="OUTER MEMBRANE PROTEIN TOLC"/>
    <property type="match status" value="1"/>
</dbReference>
<evidence type="ECO:0000256" key="8">
    <source>
        <dbReference type="SAM" id="MobiDB-lite"/>
    </source>
</evidence>
<feature type="chain" id="PRO_5002149773" description="Outer membrane protein TolC" evidence="9">
    <location>
        <begin position="29"/>
        <end position="800"/>
    </location>
</feature>
<dbReference type="Gene3D" id="1.20.1600.10">
    <property type="entry name" value="Outer membrane efflux proteins (OEP)"/>
    <property type="match status" value="1"/>
</dbReference>
<comment type="subcellular location">
    <subcellularLocation>
        <location evidence="1">Cell outer membrane</location>
    </subcellularLocation>
</comment>
<dbReference type="AlphaFoldDB" id="A0A0C2HL25"/>
<dbReference type="GO" id="GO:0015288">
    <property type="term" value="F:porin activity"/>
    <property type="evidence" value="ECO:0007669"/>
    <property type="project" value="TreeGrafter"/>
</dbReference>
<dbReference type="PANTHER" id="PTHR30026:SF20">
    <property type="entry name" value="OUTER MEMBRANE PROTEIN TOLC"/>
    <property type="match status" value="1"/>
</dbReference>
<keyword evidence="11" id="KW-1185">Reference proteome</keyword>
<evidence type="ECO:0008006" key="12">
    <source>
        <dbReference type="Google" id="ProtNLM"/>
    </source>
</evidence>
<evidence type="ECO:0000256" key="3">
    <source>
        <dbReference type="ARBA" id="ARBA00022448"/>
    </source>
</evidence>
<dbReference type="Proteomes" id="UP000035068">
    <property type="component" value="Unassembled WGS sequence"/>
</dbReference>
<protein>
    <recommendedName>
        <fullName evidence="12">Outer membrane protein TolC</fullName>
    </recommendedName>
</protein>
<evidence type="ECO:0000256" key="4">
    <source>
        <dbReference type="ARBA" id="ARBA00022452"/>
    </source>
</evidence>
<dbReference type="GO" id="GO:0009279">
    <property type="term" value="C:cell outer membrane"/>
    <property type="evidence" value="ECO:0007669"/>
    <property type="project" value="UniProtKB-SubCell"/>
</dbReference>
<evidence type="ECO:0000256" key="5">
    <source>
        <dbReference type="ARBA" id="ARBA00022692"/>
    </source>
</evidence>
<dbReference type="EMBL" id="JWJD01000008">
    <property type="protein sequence ID" value="KIH75675.1"/>
    <property type="molecule type" value="Genomic_DNA"/>
</dbReference>
<evidence type="ECO:0000256" key="2">
    <source>
        <dbReference type="ARBA" id="ARBA00007613"/>
    </source>
</evidence>
<dbReference type="GO" id="GO:1990281">
    <property type="term" value="C:efflux pump complex"/>
    <property type="evidence" value="ECO:0007669"/>
    <property type="project" value="TreeGrafter"/>
</dbReference>
<dbReference type="Pfam" id="PF02321">
    <property type="entry name" value="OEP"/>
    <property type="match status" value="2"/>
</dbReference>
<evidence type="ECO:0000256" key="6">
    <source>
        <dbReference type="ARBA" id="ARBA00023136"/>
    </source>
</evidence>
<sequence>MRAARWILKIVLVGLVMLSAGLPTSAAAAMTIGVVVDGPWAGNDEVLRLFRGEIKVLVEREFHVAFPADKLRIGDWSVESVRRAVDALLDDPQVDLVLAMGVIASHEISTRGSLPKPAIAPFIIDQQMQGIPRRNNASGVNNLSYIAAPPPTLRDLRAFHDLSPFKHLAVLYNRALYEAIPRLSANLRDLTDELDSRLTLVPVDEAASEALKRLPAGIDAVYVAPLLRLSPSEFEKLVSGLKARRLPSFSLMGRAEVERGILAGIAVDDFTLRARRTALNLQRILLGERAATLEVALTPGERLTINMETARAIGFYPSWGILTEAELLFEDGRPTGPLLSLGGVAHEALKANLDLAARAQAVAAGEQQVVQTRAALLPQVSVGAEALLIDRDRAESSFGNQAQRTLSATARLRQSLYSESAWADFESAEYQQQAREQDRNALRLDIVAEAVQTYLSVLRAQTVRRIEGQNIELTRTNLELARVRREVGFSGPEEVYRWESQIATDRQRVIAAEVNEDLARIALNRLLHRPVETVFQLEDIRVDSPEMLIGRPEVFRYVDNPWDFRIFRDFMVSEGLARAPELHRFDAAVAAERRQQSAARRAFWTPEADLRGELSQRLAEGGAGQSPPAADVPLTLPQEDDTRWSLAINLSLPLYSGGARRAELGRTTAEVARLQLERAALAQRLEQNIRSALLSSRGTFAGIHLSRAAADAARNNLELVKDSYSRGVLSIVELLDAQSAMRVAELVAANAVYDFLHDFSEVERATGFFFFLESPQEQHDWLARLQNFFHAAEPMPWRQR</sequence>
<evidence type="ECO:0000313" key="11">
    <source>
        <dbReference type="Proteomes" id="UP000035068"/>
    </source>
</evidence>
<evidence type="ECO:0000256" key="7">
    <source>
        <dbReference type="ARBA" id="ARBA00023237"/>
    </source>
</evidence>
<name>A0A0C2HL25_9BACT</name>
<evidence type="ECO:0000313" key="10">
    <source>
        <dbReference type="EMBL" id="KIH75675.1"/>
    </source>
</evidence>
<proteinExistence type="inferred from homology"/>
<keyword evidence="9" id="KW-0732">Signal</keyword>
<gene>
    <name evidence="10" type="ORF">GFER_15225</name>
</gene>
<reference evidence="10 11" key="1">
    <citation type="submission" date="2014-12" db="EMBL/GenBank/DDBJ databases">
        <title>Genomes of Geoalkalibacter ferrihydriticus and Geoalkalibacter subterraneus, two haloalkaliphilic metal-reducing members of the Geobacteraceae.</title>
        <authorList>
            <person name="Badalamenti J.P."/>
            <person name="Torres C.I."/>
            <person name="Krajmalnik-Brown R."/>
            <person name="Bond D.R."/>
        </authorList>
    </citation>
    <scope>NUCLEOTIDE SEQUENCE [LARGE SCALE GENOMIC DNA]</scope>
    <source>
        <strain evidence="10 11">DSM 17813</strain>
    </source>
</reference>
<dbReference type="SUPFAM" id="SSF56954">
    <property type="entry name" value="Outer membrane efflux proteins (OEP)"/>
    <property type="match status" value="1"/>
</dbReference>
<keyword evidence="5" id="KW-0812">Transmembrane</keyword>
<evidence type="ECO:0000256" key="1">
    <source>
        <dbReference type="ARBA" id="ARBA00004442"/>
    </source>
</evidence>
<feature type="region of interest" description="Disordered" evidence="8">
    <location>
        <begin position="617"/>
        <end position="636"/>
    </location>
</feature>
<keyword evidence="3" id="KW-0813">Transport</keyword>
<comment type="caution">
    <text evidence="10">The sequence shown here is derived from an EMBL/GenBank/DDBJ whole genome shotgun (WGS) entry which is preliminary data.</text>
</comment>
<dbReference type="InterPro" id="IPR003423">
    <property type="entry name" value="OMP_efflux"/>
</dbReference>
<keyword evidence="4" id="KW-1134">Transmembrane beta strand</keyword>
<comment type="similarity">
    <text evidence="2">Belongs to the outer membrane factor (OMF) (TC 1.B.17) family.</text>
</comment>
<organism evidence="10 11">
    <name type="scientific">Geoalkalibacter ferrihydriticus DSM 17813</name>
    <dbReference type="NCBI Taxonomy" id="1121915"/>
    <lineage>
        <taxon>Bacteria</taxon>
        <taxon>Pseudomonadati</taxon>
        <taxon>Thermodesulfobacteriota</taxon>
        <taxon>Desulfuromonadia</taxon>
        <taxon>Desulfuromonadales</taxon>
        <taxon>Geoalkalibacteraceae</taxon>
        <taxon>Geoalkalibacter</taxon>
    </lineage>
</organism>
<feature type="signal peptide" evidence="9">
    <location>
        <begin position="1"/>
        <end position="28"/>
    </location>
</feature>
<accession>A0A0C2HL25</accession>
<dbReference type="GO" id="GO:0015562">
    <property type="term" value="F:efflux transmembrane transporter activity"/>
    <property type="evidence" value="ECO:0007669"/>
    <property type="project" value="InterPro"/>
</dbReference>